<dbReference type="AlphaFoldDB" id="A0A518GXR8"/>
<gene>
    <name evidence="2" type="ORF">ElP_12600</name>
</gene>
<keyword evidence="1" id="KW-0812">Transmembrane</keyword>
<feature type="transmembrane region" description="Helical" evidence="1">
    <location>
        <begin position="20"/>
        <end position="39"/>
    </location>
</feature>
<organism evidence="2 3">
    <name type="scientific">Tautonia plasticadhaerens</name>
    <dbReference type="NCBI Taxonomy" id="2527974"/>
    <lineage>
        <taxon>Bacteria</taxon>
        <taxon>Pseudomonadati</taxon>
        <taxon>Planctomycetota</taxon>
        <taxon>Planctomycetia</taxon>
        <taxon>Isosphaerales</taxon>
        <taxon>Isosphaeraceae</taxon>
        <taxon>Tautonia</taxon>
    </lineage>
</organism>
<dbReference type="Proteomes" id="UP000317835">
    <property type="component" value="Chromosome"/>
</dbReference>
<keyword evidence="1" id="KW-0472">Membrane</keyword>
<protein>
    <submittedName>
        <fullName evidence="2">Uncharacterized protein</fullName>
    </submittedName>
</protein>
<sequence>MPDYPRSPGGPESLLATRRALLLLSTVVRLGLLAVGLGLVLDRTRTLLSDVQLTWGERVVMGIAVVSYGGGFALAGWVADRLLKAAAELIGLMVDQAESSSRTVALLEQQVAPSLARVAVAVERMARDSGSGPDRPGDRGMAIALAGARQAIEEGKWDRADRLIKGVRRDFPGAPDADSLVEELADARGQAVAELRAKLDASRVVDDPDGVISFRDELTMHLRGEELRELDRQVVGWLMGLIQKRLRVGSVRPEVVGLADRVASSFGDTPEGASLRAALPTLRRSAGLCPRCARPYRGTEDACPICLRDASPRDVAGESVGPIEPEETP</sequence>
<feature type="transmembrane region" description="Helical" evidence="1">
    <location>
        <begin position="59"/>
        <end position="79"/>
    </location>
</feature>
<reference evidence="2 3" key="1">
    <citation type="submission" date="2019-02" db="EMBL/GenBank/DDBJ databases">
        <title>Deep-cultivation of Planctomycetes and their phenomic and genomic characterization uncovers novel biology.</title>
        <authorList>
            <person name="Wiegand S."/>
            <person name="Jogler M."/>
            <person name="Boedeker C."/>
            <person name="Pinto D."/>
            <person name="Vollmers J."/>
            <person name="Rivas-Marin E."/>
            <person name="Kohn T."/>
            <person name="Peeters S.H."/>
            <person name="Heuer A."/>
            <person name="Rast P."/>
            <person name="Oberbeckmann S."/>
            <person name="Bunk B."/>
            <person name="Jeske O."/>
            <person name="Meyerdierks A."/>
            <person name="Storesund J.E."/>
            <person name="Kallscheuer N."/>
            <person name="Luecker S."/>
            <person name="Lage O.M."/>
            <person name="Pohl T."/>
            <person name="Merkel B.J."/>
            <person name="Hornburger P."/>
            <person name="Mueller R.-W."/>
            <person name="Bruemmer F."/>
            <person name="Labrenz M."/>
            <person name="Spormann A.M."/>
            <person name="Op den Camp H."/>
            <person name="Overmann J."/>
            <person name="Amann R."/>
            <person name="Jetten M.S.M."/>
            <person name="Mascher T."/>
            <person name="Medema M.H."/>
            <person name="Devos D.P."/>
            <person name="Kaster A.-K."/>
            <person name="Ovreas L."/>
            <person name="Rohde M."/>
            <person name="Galperin M.Y."/>
            <person name="Jogler C."/>
        </authorList>
    </citation>
    <scope>NUCLEOTIDE SEQUENCE [LARGE SCALE GENOMIC DNA]</scope>
    <source>
        <strain evidence="2 3">ElP</strain>
    </source>
</reference>
<dbReference type="EMBL" id="CP036426">
    <property type="protein sequence ID" value="QDV33389.1"/>
    <property type="molecule type" value="Genomic_DNA"/>
</dbReference>
<name>A0A518GXR8_9BACT</name>
<proteinExistence type="predicted"/>
<accession>A0A518GXR8</accession>
<evidence type="ECO:0000256" key="1">
    <source>
        <dbReference type="SAM" id="Phobius"/>
    </source>
</evidence>
<dbReference type="KEGG" id="tpla:ElP_12600"/>
<dbReference type="RefSeq" id="WP_197446749.1">
    <property type="nucleotide sequence ID" value="NZ_CP036426.1"/>
</dbReference>
<evidence type="ECO:0000313" key="3">
    <source>
        <dbReference type="Proteomes" id="UP000317835"/>
    </source>
</evidence>
<evidence type="ECO:0000313" key="2">
    <source>
        <dbReference type="EMBL" id="QDV33389.1"/>
    </source>
</evidence>
<keyword evidence="1" id="KW-1133">Transmembrane helix</keyword>
<keyword evidence="3" id="KW-1185">Reference proteome</keyword>